<sequence>MKPLKERYNLKYLRNKQKMVYQENDFSECFFKVNFYNIPIQERFIINDDFIIINSSAEVGHPVTVPVLLEDGVFKVQFELEGYSKYTDGDTTIEIHEDCFNLFYLPRVNGKLHYKKNRKCVDIMFDKAWFEREVYRKFPGYAGFVDSLKINKPTLLFRESLPIRADIKQLLYSLLNCNLHSDLKSSFYRIKIDELLLLILSCLEEYQLVAPKVTSLSNDEKIIQVKNWIAQQEIGNIRLKEIEELFNVSIKVLNAGFQKYEGCSIAQYLRKLQMEKAFILLKERGYSVNEVSKLLRYSYPQHFTTAFTKYFGYSPKELKNS</sequence>
<keyword evidence="4" id="KW-0238">DNA-binding</keyword>
<dbReference type="PROSITE" id="PS01124">
    <property type="entry name" value="HTH_ARAC_FAMILY_2"/>
    <property type="match status" value="1"/>
</dbReference>
<dbReference type="PANTHER" id="PTHR47893">
    <property type="entry name" value="REGULATORY PROTEIN PCHR"/>
    <property type="match status" value="1"/>
</dbReference>
<proteinExistence type="predicted"/>
<organism evidence="4 5">
    <name type="scientific">Sphingobacterium detergens</name>
    <dbReference type="NCBI Taxonomy" id="1145106"/>
    <lineage>
        <taxon>Bacteria</taxon>
        <taxon>Pseudomonadati</taxon>
        <taxon>Bacteroidota</taxon>
        <taxon>Sphingobacteriia</taxon>
        <taxon>Sphingobacteriales</taxon>
        <taxon>Sphingobacteriaceae</taxon>
        <taxon>Sphingobacterium</taxon>
    </lineage>
</organism>
<dbReference type="Gene3D" id="1.10.10.60">
    <property type="entry name" value="Homeodomain-like"/>
    <property type="match status" value="1"/>
</dbReference>
<dbReference type="OrthoDB" id="799767at2"/>
<evidence type="ECO:0000313" key="4">
    <source>
        <dbReference type="EMBL" id="RKE52979.1"/>
    </source>
</evidence>
<evidence type="ECO:0000256" key="1">
    <source>
        <dbReference type="ARBA" id="ARBA00023015"/>
    </source>
</evidence>
<dbReference type="AlphaFoldDB" id="A0A420B8J9"/>
<dbReference type="EMBL" id="RAPY01000002">
    <property type="protein sequence ID" value="RKE52979.1"/>
    <property type="molecule type" value="Genomic_DNA"/>
</dbReference>
<dbReference type="PANTHER" id="PTHR47893:SF1">
    <property type="entry name" value="REGULATORY PROTEIN PCHR"/>
    <property type="match status" value="1"/>
</dbReference>
<dbReference type="InterPro" id="IPR053142">
    <property type="entry name" value="PchR_regulatory_protein"/>
</dbReference>
<dbReference type="GO" id="GO:0003700">
    <property type="term" value="F:DNA-binding transcription factor activity"/>
    <property type="evidence" value="ECO:0007669"/>
    <property type="project" value="InterPro"/>
</dbReference>
<dbReference type="InterPro" id="IPR018060">
    <property type="entry name" value="HTH_AraC"/>
</dbReference>
<reference evidence="4 5" key="1">
    <citation type="submission" date="2018-09" db="EMBL/GenBank/DDBJ databases">
        <title>Genomic Encyclopedia of Type Strains, Phase III (KMG-III): the genomes of soil and plant-associated and newly described type strains.</title>
        <authorList>
            <person name="Whitman W."/>
        </authorList>
    </citation>
    <scope>NUCLEOTIDE SEQUENCE [LARGE SCALE GENOMIC DNA]</scope>
    <source>
        <strain evidence="4 5">CECT 7938</strain>
    </source>
</reference>
<protein>
    <submittedName>
        <fullName evidence="4">AraC-like DNA-binding protein</fullName>
    </submittedName>
</protein>
<dbReference type="RefSeq" id="WP_120259964.1">
    <property type="nucleotide sequence ID" value="NZ_RAPY01000002.1"/>
</dbReference>
<keyword evidence="2" id="KW-0804">Transcription</keyword>
<dbReference type="Proteomes" id="UP000286246">
    <property type="component" value="Unassembled WGS sequence"/>
</dbReference>
<feature type="domain" description="HTH araC/xylS-type" evidence="3">
    <location>
        <begin position="223"/>
        <end position="321"/>
    </location>
</feature>
<keyword evidence="1" id="KW-0805">Transcription regulation</keyword>
<evidence type="ECO:0000259" key="3">
    <source>
        <dbReference type="PROSITE" id="PS01124"/>
    </source>
</evidence>
<comment type="caution">
    <text evidence="4">The sequence shown here is derived from an EMBL/GenBank/DDBJ whole genome shotgun (WGS) entry which is preliminary data.</text>
</comment>
<dbReference type="SMART" id="SM00342">
    <property type="entry name" value="HTH_ARAC"/>
    <property type="match status" value="1"/>
</dbReference>
<evidence type="ECO:0000256" key="2">
    <source>
        <dbReference type="ARBA" id="ARBA00023163"/>
    </source>
</evidence>
<dbReference type="SUPFAM" id="SSF46689">
    <property type="entry name" value="Homeodomain-like"/>
    <property type="match status" value="1"/>
</dbReference>
<name>A0A420B8J9_SPHD1</name>
<evidence type="ECO:0000313" key="5">
    <source>
        <dbReference type="Proteomes" id="UP000286246"/>
    </source>
</evidence>
<accession>A0A420B8J9</accession>
<dbReference type="Pfam" id="PF12833">
    <property type="entry name" value="HTH_18"/>
    <property type="match status" value="1"/>
</dbReference>
<keyword evidence="5" id="KW-1185">Reference proteome</keyword>
<dbReference type="GO" id="GO:0043565">
    <property type="term" value="F:sequence-specific DNA binding"/>
    <property type="evidence" value="ECO:0007669"/>
    <property type="project" value="InterPro"/>
</dbReference>
<dbReference type="InterPro" id="IPR009057">
    <property type="entry name" value="Homeodomain-like_sf"/>
</dbReference>
<gene>
    <name evidence="4" type="ORF">DFQ12_3226</name>
</gene>